<dbReference type="Proteomes" id="UP000694390">
    <property type="component" value="Chromosome 7"/>
</dbReference>
<dbReference type="AlphaFoldDB" id="A0A8C4WNH0"/>
<reference evidence="1" key="3">
    <citation type="submission" date="2025-09" db="UniProtKB">
        <authorList>
            <consortium name="Ensembl"/>
        </authorList>
    </citation>
    <scope>IDENTIFICATION</scope>
</reference>
<protein>
    <submittedName>
        <fullName evidence="1">Uncharacterized protein</fullName>
    </submittedName>
</protein>
<evidence type="ECO:0000313" key="2">
    <source>
        <dbReference type="Proteomes" id="UP000694390"/>
    </source>
</evidence>
<organism evidence="1 2">
    <name type="scientific">Gopherus evgoodei</name>
    <name type="common">Goodes thornscrub tortoise</name>
    <dbReference type="NCBI Taxonomy" id="1825980"/>
    <lineage>
        <taxon>Eukaryota</taxon>
        <taxon>Metazoa</taxon>
        <taxon>Chordata</taxon>
        <taxon>Craniata</taxon>
        <taxon>Vertebrata</taxon>
        <taxon>Euteleostomi</taxon>
        <taxon>Archelosauria</taxon>
        <taxon>Testudinata</taxon>
        <taxon>Testudines</taxon>
        <taxon>Cryptodira</taxon>
        <taxon>Durocryptodira</taxon>
        <taxon>Testudinoidea</taxon>
        <taxon>Testudinidae</taxon>
        <taxon>Gopherus</taxon>
    </lineage>
</organism>
<reference evidence="1" key="2">
    <citation type="submission" date="2025-08" db="UniProtKB">
        <authorList>
            <consortium name="Ensembl"/>
        </authorList>
    </citation>
    <scope>IDENTIFICATION</scope>
</reference>
<dbReference type="Ensembl" id="ENSGEVT00005018602.1">
    <property type="protein sequence ID" value="ENSGEVP00005017704.1"/>
    <property type="gene ID" value="ENSGEVG00005012553.1"/>
</dbReference>
<evidence type="ECO:0000313" key="1">
    <source>
        <dbReference type="Ensembl" id="ENSGEVP00005017704.1"/>
    </source>
</evidence>
<proteinExistence type="predicted"/>
<accession>A0A8C4WNH0</accession>
<name>A0A8C4WNH0_9SAUR</name>
<reference evidence="1" key="1">
    <citation type="submission" date="2019-06" db="EMBL/GenBank/DDBJ databases">
        <title>G10K-VGP Goodes thornscrub tortoise genome, primary haplotype.</title>
        <authorList>
            <person name="Murphy B."/>
            <person name="Edwards T."/>
            <person name="Rhie A."/>
            <person name="Koren S."/>
            <person name="Phillippy A."/>
            <person name="Fedrigo O."/>
            <person name="Haase B."/>
            <person name="Mountcastle J."/>
            <person name="Lewin H."/>
            <person name="Damas J."/>
            <person name="Howe K."/>
            <person name="Formenti G."/>
            <person name="Myers G."/>
            <person name="Durbin R."/>
            <person name="Jarvis E.D."/>
        </authorList>
    </citation>
    <scope>NUCLEOTIDE SEQUENCE [LARGE SCALE GENOMIC DNA]</scope>
</reference>
<sequence length="37" mass="4549">MTNIKHPERRKLSAQNEFHLLPKTSPRDYFYPLTYKQ</sequence>
<keyword evidence="2" id="KW-1185">Reference proteome</keyword>